<evidence type="ECO:0000313" key="3">
    <source>
        <dbReference type="EMBL" id="RPA85993.1"/>
    </source>
</evidence>
<feature type="region of interest" description="Disordered" evidence="1">
    <location>
        <begin position="89"/>
        <end position="111"/>
    </location>
</feature>
<dbReference type="Proteomes" id="UP000275078">
    <property type="component" value="Unassembled WGS sequence"/>
</dbReference>
<gene>
    <name evidence="3" type="ORF">BJ508DRAFT_158841</name>
</gene>
<name>A0A3N4IIM7_ASCIM</name>
<feature type="chain" id="PRO_5018092314" description="CBM1 domain-containing protein" evidence="2">
    <location>
        <begin position="17"/>
        <end position="111"/>
    </location>
</feature>
<evidence type="ECO:0000256" key="2">
    <source>
        <dbReference type="SAM" id="SignalP"/>
    </source>
</evidence>
<accession>A0A3N4IIM7</accession>
<evidence type="ECO:0008006" key="5">
    <source>
        <dbReference type="Google" id="ProtNLM"/>
    </source>
</evidence>
<protein>
    <recommendedName>
        <fullName evidence="5">CBM1 domain-containing protein</fullName>
    </recommendedName>
</protein>
<dbReference type="AlphaFoldDB" id="A0A3N4IIM7"/>
<feature type="signal peptide" evidence="2">
    <location>
        <begin position="1"/>
        <end position="16"/>
    </location>
</feature>
<sequence length="111" mass="12283">MRYSILALAILPLALANPLPTDTPTPASPILSTRTYTSLVTTTGYAGSCYGSGPRVWPQCYSQGYMGQCPEGCACVVVNRKYPSSERRKIGKGIYRENKDKKDDRNKEERC</sequence>
<dbReference type="EMBL" id="ML119651">
    <property type="protein sequence ID" value="RPA85993.1"/>
    <property type="molecule type" value="Genomic_DNA"/>
</dbReference>
<reference evidence="3 4" key="1">
    <citation type="journal article" date="2018" name="Nat. Ecol. Evol.">
        <title>Pezizomycetes genomes reveal the molecular basis of ectomycorrhizal truffle lifestyle.</title>
        <authorList>
            <person name="Murat C."/>
            <person name="Payen T."/>
            <person name="Noel B."/>
            <person name="Kuo A."/>
            <person name="Morin E."/>
            <person name="Chen J."/>
            <person name="Kohler A."/>
            <person name="Krizsan K."/>
            <person name="Balestrini R."/>
            <person name="Da Silva C."/>
            <person name="Montanini B."/>
            <person name="Hainaut M."/>
            <person name="Levati E."/>
            <person name="Barry K.W."/>
            <person name="Belfiori B."/>
            <person name="Cichocki N."/>
            <person name="Clum A."/>
            <person name="Dockter R.B."/>
            <person name="Fauchery L."/>
            <person name="Guy J."/>
            <person name="Iotti M."/>
            <person name="Le Tacon F."/>
            <person name="Lindquist E.A."/>
            <person name="Lipzen A."/>
            <person name="Malagnac F."/>
            <person name="Mello A."/>
            <person name="Molinier V."/>
            <person name="Miyauchi S."/>
            <person name="Poulain J."/>
            <person name="Riccioni C."/>
            <person name="Rubini A."/>
            <person name="Sitrit Y."/>
            <person name="Splivallo R."/>
            <person name="Traeger S."/>
            <person name="Wang M."/>
            <person name="Zifcakova L."/>
            <person name="Wipf D."/>
            <person name="Zambonelli A."/>
            <person name="Paolocci F."/>
            <person name="Nowrousian M."/>
            <person name="Ottonello S."/>
            <person name="Baldrian P."/>
            <person name="Spatafora J.W."/>
            <person name="Henrissat B."/>
            <person name="Nagy L.G."/>
            <person name="Aury J.M."/>
            <person name="Wincker P."/>
            <person name="Grigoriev I.V."/>
            <person name="Bonfante P."/>
            <person name="Martin F.M."/>
        </authorList>
    </citation>
    <scope>NUCLEOTIDE SEQUENCE [LARGE SCALE GENOMIC DNA]</scope>
    <source>
        <strain evidence="3 4">RN42</strain>
    </source>
</reference>
<evidence type="ECO:0000256" key="1">
    <source>
        <dbReference type="SAM" id="MobiDB-lite"/>
    </source>
</evidence>
<organism evidence="3 4">
    <name type="scientific">Ascobolus immersus RN42</name>
    <dbReference type="NCBI Taxonomy" id="1160509"/>
    <lineage>
        <taxon>Eukaryota</taxon>
        <taxon>Fungi</taxon>
        <taxon>Dikarya</taxon>
        <taxon>Ascomycota</taxon>
        <taxon>Pezizomycotina</taxon>
        <taxon>Pezizomycetes</taxon>
        <taxon>Pezizales</taxon>
        <taxon>Ascobolaceae</taxon>
        <taxon>Ascobolus</taxon>
    </lineage>
</organism>
<proteinExistence type="predicted"/>
<evidence type="ECO:0000313" key="4">
    <source>
        <dbReference type="Proteomes" id="UP000275078"/>
    </source>
</evidence>
<keyword evidence="4" id="KW-1185">Reference proteome</keyword>
<keyword evidence="2" id="KW-0732">Signal</keyword>